<name>A0A974P6J6_9CAUL</name>
<dbReference type="Gene3D" id="3.30.830.10">
    <property type="entry name" value="Metalloenzyme, LuxS/M16 peptidase-like"/>
    <property type="match status" value="1"/>
</dbReference>
<sequence>MVTVNAEASRWKDALTAADQEQRRAIRFGVRQDELDREIEEVRANIKADAAGAATRTPGQLANEIAGSLSDNDVVTNPAQDAVFFEQSVKGLKAAEVSAALKAAFTGDGPLIFMTSPRRSPAANRPC</sequence>
<dbReference type="EMBL" id="CP068570">
    <property type="protein sequence ID" value="QQZ51653.1"/>
    <property type="molecule type" value="Genomic_DNA"/>
</dbReference>
<dbReference type="AlphaFoldDB" id="A0A974P6J6"/>
<proteinExistence type="predicted"/>
<gene>
    <name evidence="1" type="ORF">JKL49_12195</name>
</gene>
<reference evidence="1" key="1">
    <citation type="submission" date="2021-01" db="EMBL/GenBank/DDBJ databases">
        <title>Genome sequence of Phenylobacterium sp. 20VBR1 isolated from a valley glaceir, Ny-Alesund, Svalbard.</title>
        <authorList>
            <person name="Thomas F.A."/>
            <person name="Krishnan K.P."/>
            <person name="Sinha R.K."/>
        </authorList>
    </citation>
    <scope>NUCLEOTIDE SEQUENCE</scope>
    <source>
        <strain evidence="1">20VBR1</strain>
    </source>
</reference>
<accession>A0A974P6J6</accession>
<protein>
    <submittedName>
        <fullName evidence="1">Uncharacterized protein</fullName>
    </submittedName>
</protein>
<organism evidence="1">
    <name type="scientific">Phenylobacterium glaciei</name>
    <dbReference type="NCBI Taxonomy" id="2803784"/>
    <lineage>
        <taxon>Bacteria</taxon>
        <taxon>Pseudomonadati</taxon>
        <taxon>Pseudomonadota</taxon>
        <taxon>Alphaproteobacteria</taxon>
        <taxon>Caulobacterales</taxon>
        <taxon>Caulobacteraceae</taxon>
        <taxon>Phenylobacterium</taxon>
    </lineage>
</organism>
<evidence type="ECO:0000313" key="1">
    <source>
        <dbReference type="EMBL" id="QQZ51653.1"/>
    </source>
</evidence>